<dbReference type="InterPro" id="IPR051207">
    <property type="entry name" value="ComplexI_NDUFA9_subunit"/>
</dbReference>
<reference evidence="2 3" key="1">
    <citation type="submission" date="2020-08" db="EMBL/GenBank/DDBJ databases">
        <title>Genomic Encyclopedia of Type Strains, Phase III (KMG-III): the genomes of soil and plant-associated and newly described type strains.</title>
        <authorList>
            <person name="Whitman W."/>
        </authorList>
    </citation>
    <scope>NUCLEOTIDE SEQUENCE [LARGE SCALE GENOMIC DNA]</scope>
    <source>
        <strain evidence="2 3">CECT 8799</strain>
    </source>
</reference>
<dbReference type="SUPFAM" id="SSF51735">
    <property type="entry name" value="NAD(P)-binding Rossmann-fold domains"/>
    <property type="match status" value="1"/>
</dbReference>
<dbReference type="Pfam" id="PF01370">
    <property type="entry name" value="Epimerase"/>
    <property type="match status" value="1"/>
</dbReference>
<dbReference type="GO" id="GO:0044877">
    <property type="term" value="F:protein-containing complex binding"/>
    <property type="evidence" value="ECO:0007669"/>
    <property type="project" value="TreeGrafter"/>
</dbReference>
<dbReference type="RefSeq" id="WP_183462020.1">
    <property type="nucleotide sequence ID" value="NZ_JACHWZ010000018.1"/>
</dbReference>
<name>A0A7W4WE67_9GAMM</name>
<feature type="domain" description="NAD-dependent epimerase/dehydratase" evidence="1">
    <location>
        <begin position="7"/>
        <end position="203"/>
    </location>
</feature>
<dbReference type="CDD" id="cd05271">
    <property type="entry name" value="NDUFA9_like_SDR_a"/>
    <property type="match status" value="1"/>
</dbReference>
<keyword evidence="2" id="KW-0560">Oxidoreductase</keyword>
<evidence type="ECO:0000259" key="1">
    <source>
        <dbReference type="Pfam" id="PF01370"/>
    </source>
</evidence>
<dbReference type="InterPro" id="IPR036291">
    <property type="entry name" value="NAD(P)-bd_dom_sf"/>
</dbReference>
<dbReference type="PANTHER" id="PTHR12126:SF11">
    <property type="entry name" value="NADH DEHYDROGENASE [UBIQUINONE] 1 ALPHA SUBCOMPLEX SUBUNIT 9, MITOCHONDRIAL"/>
    <property type="match status" value="1"/>
</dbReference>
<dbReference type="Proteomes" id="UP000535937">
    <property type="component" value="Unassembled WGS sequence"/>
</dbReference>
<dbReference type="Gene3D" id="3.40.50.720">
    <property type="entry name" value="NAD(P)-binding Rossmann-like Domain"/>
    <property type="match status" value="1"/>
</dbReference>
<protein>
    <submittedName>
        <fullName evidence="2">NADH dehydrogenase</fullName>
        <ecNumber evidence="2">1.6.99.3</ecNumber>
    </submittedName>
</protein>
<gene>
    <name evidence="2" type="ORF">FHS09_003449</name>
</gene>
<dbReference type="InterPro" id="IPR001509">
    <property type="entry name" value="Epimerase_deHydtase"/>
</dbReference>
<dbReference type="PANTHER" id="PTHR12126">
    <property type="entry name" value="NADH-UBIQUINONE OXIDOREDUCTASE 39 KDA SUBUNIT-RELATED"/>
    <property type="match status" value="1"/>
</dbReference>
<proteinExistence type="predicted"/>
<dbReference type="GO" id="GO:0016491">
    <property type="term" value="F:oxidoreductase activity"/>
    <property type="evidence" value="ECO:0007669"/>
    <property type="project" value="UniProtKB-KW"/>
</dbReference>
<accession>A0A7W4WE67</accession>
<evidence type="ECO:0000313" key="2">
    <source>
        <dbReference type="EMBL" id="MBB3062600.1"/>
    </source>
</evidence>
<dbReference type="AlphaFoldDB" id="A0A7W4WE67"/>
<sequence>MNEQIATVFGGTGFLGRRVVRALVTMGYRVRVAARHPQDVDFSDIKDQITPVAVDIRDERQVTEAITGSAFAVNAVSLYVERGDLTFDAIHVKGAERIARCAQATGVDRLVHISGLGVDERSPSKFIRARARGEQVVRNAFERAILVRPSVMFGSDDAFLASIKTATLSPLVPLFGKRNNRLQPVYVKDVAAAVAKLSRQADGQEQLFELGGGSIYTYRQALQVVMSHLGRRRVLLPVPLTLWRVLVAALSLMPNPPLTRDQLILMQSDNTVGESAKTFADLGIDPYSLEELLDECLPTNSG</sequence>
<organism evidence="2 3">
    <name type="scientific">Microbulbifer rhizosphaerae</name>
    <dbReference type="NCBI Taxonomy" id="1562603"/>
    <lineage>
        <taxon>Bacteria</taxon>
        <taxon>Pseudomonadati</taxon>
        <taxon>Pseudomonadota</taxon>
        <taxon>Gammaproteobacteria</taxon>
        <taxon>Cellvibrionales</taxon>
        <taxon>Microbulbiferaceae</taxon>
        <taxon>Microbulbifer</taxon>
    </lineage>
</organism>
<evidence type="ECO:0000313" key="3">
    <source>
        <dbReference type="Proteomes" id="UP000535937"/>
    </source>
</evidence>
<dbReference type="EMBL" id="JACHWZ010000018">
    <property type="protein sequence ID" value="MBB3062600.1"/>
    <property type="molecule type" value="Genomic_DNA"/>
</dbReference>
<dbReference type="EC" id="1.6.99.3" evidence="2"/>
<comment type="caution">
    <text evidence="2">The sequence shown here is derived from an EMBL/GenBank/DDBJ whole genome shotgun (WGS) entry which is preliminary data.</text>
</comment>
<keyword evidence="3" id="KW-1185">Reference proteome</keyword>